<feature type="binding site" evidence="4">
    <location>
        <begin position="207"/>
        <end position="211"/>
    </location>
    <ligand>
        <name>ATP</name>
        <dbReference type="ChEBI" id="CHEBI:30616"/>
    </ligand>
</feature>
<dbReference type="PANTHER" id="PTHR11782">
    <property type="entry name" value="ADENOSINE/GUANOSINE DIPHOSPHATASE"/>
    <property type="match status" value="1"/>
</dbReference>
<keyword evidence="6" id="KW-1185">Reference proteome</keyword>
<evidence type="ECO:0000256" key="3">
    <source>
        <dbReference type="PIRSR" id="PIRSR600407-1"/>
    </source>
</evidence>
<proteinExistence type="inferred from homology"/>
<dbReference type="GO" id="GO:0005524">
    <property type="term" value="F:ATP binding"/>
    <property type="evidence" value="ECO:0007669"/>
    <property type="project" value="UniProtKB-KW"/>
</dbReference>
<gene>
    <name evidence="5" type="ORF">X801_05023</name>
</gene>
<reference evidence="5 6" key="1">
    <citation type="submission" date="2015-03" db="EMBL/GenBank/DDBJ databases">
        <title>Draft genome of the nematode, Opisthorchis viverrini.</title>
        <authorList>
            <person name="Mitreva M."/>
        </authorList>
    </citation>
    <scope>NUCLEOTIDE SEQUENCE [LARGE SCALE GENOMIC DNA]</scope>
    <source>
        <strain evidence="5">Khon Kaen</strain>
    </source>
</reference>
<dbReference type="GO" id="GO:0046036">
    <property type="term" value="P:CTP metabolic process"/>
    <property type="evidence" value="ECO:0007669"/>
    <property type="project" value="TreeGrafter"/>
</dbReference>
<evidence type="ECO:0000256" key="4">
    <source>
        <dbReference type="PIRSR" id="PIRSR600407-2"/>
    </source>
</evidence>
<keyword evidence="4" id="KW-0547">Nucleotide-binding</keyword>
<dbReference type="GO" id="GO:0045134">
    <property type="term" value="F:UDP phosphatase activity"/>
    <property type="evidence" value="ECO:0007669"/>
    <property type="project" value="TreeGrafter"/>
</dbReference>
<dbReference type="AlphaFoldDB" id="A0A1S8WXJ1"/>
<dbReference type="Pfam" id="PF01150">
    <property type="entry name" value="GDA1_CD39"/>
    <property type="match status" value="1"/>
</dbReference>
<dbReference type="GO" id="GO:0004382">
    <property type="term" value="F:GDP phosphatase activity"/>
    <property type="evidence" value="ECO:0007669"/>
    <property type="project" value="TreeGrafter"/>
</dbReference>
<keyword evidence="4" id="KW-0067">ATP-binding</keyword>
<dbReference type="InterPro" id="IPR000407">
    <property type="entry name" value="GDA1_CD39_NTPase"/>
</dbReference>
<evidence type="ECO:0000313" key="6">
    <source>
        <dbReference type="Proteomes" id="UP000243686"/>
    </source>
</evidence>
<dbReference type="GO" id="GO:0017111">
    <property type="term" value="F:ribonucleoside triphosphate phosphatase activity"/>
    <property type="evidence" value="ECO:0007669"/>
    <property type="project" value="TreeGrafter"/>
</dbReference>
<protein>
    <submittedName>
        <fullName evidence="5">GDA1/CD39 family protein</fullName>
    </submittedName>
</protein>
<dbReference type="GO" id="GO:0006256">
    <property type="term" value="P:UDP catabolic process"/>
    <property type="evidence" value="ECO:0007669"/>
    <property type="project" value="TreeGrafter"/>
</dbReference>
<organism evidence="5 6">
    <name type="scientific">Opisthorchis viverrini</name>
    <name type="common">Southeast Asian liver fluke</name>
    <dbReference type="NCBI Taxonomy" id="6198"/>
    <lineage>
        <taxon>Eukaryota</taxon>
        <taxon>Metazoa</taxon>
        <taxon>Spiralia</taxon>
        <taxon>Lophotrochozoa</taxon>
        <taxon>Platyhelminthes</taxon>
        <taxon>Trematoda</taxon>
        <taxon>Digenea</taxon>
        <taxon>Opisthorchiida</taxon>
        <taxon>Opisthorchiata</taxon>
        <taxon>Opisthorchiidae</taxon>
        <taxon>Opisthorchis</taxon>
    </lineage>
</organism>
<dbReference type="GO" id="GO:0005794">
    <property type="term" value="C:Golgi apparatus"/>
    <property type="evidence" value="ECO:0007669"/>
    <property type="project" value="TreeGrafter"/>
</dbReference>
<keyword evidence="2" id="KW-0378">Hydrolase</keyword>
<dbReference type="Proteomes" id="UP000243686">
    <property type="component" value="Unassembled WGS sequence"/>
</dbReference>
<evidence type="ECO:0000256" key="1">
    <source>
        <dbReference type="ARBA" id="ARBA00009283"/>
    </source>
</evidence>
<dbReference type="Gene3D" id="3.30.420.150">
    <property type="entry name" value="Exopolyphosphatase. Domain 2"/>
    <property type="match status" value="1"/>
</dbReference>
<dbReference type="EMBL" id="KV893580">
    <property type="protein sequence ID" value="OON19114.1"/>
    <property type="molecule type" value="Genomic_DNA"/>
</dbReference>
<dbReference type="GO" id="GO:0016020">
    <property type="term" value="C:membrane"/>
    <property type="evidence" value="ECO:0007669"/>
    <property type="project" value="TreeGrafter"/>
</dbReference>
<dbReference type="Gene3D" id="3.30.420.40">
    <property type="match status" value="1"/>
</dbReference>
<evidence type="ECO:0000313" key="5">
    <source>
        <dbReference type="EMBL" id="OON19114.1"/>
    </source>
</evidence>
<evidence type="ECO:0000256" key="2">
    <source>
        <dbReference type="ARBA" id="ARBA00022801"/>
    </source>
</evidence>
<accession>A0A1S8WXJ1</accession>
<dbReference type="PANTHER" id="PTHR11782:SF121">
    <property type="entry name" value="NUCLEOSIDE-DIPHOSPHATASE MIG-23"/>
    <property type="match status" value="1"/>
</dbReference>
<sequence>MRPFAHRKIEERPSTDMLLRDLLICILQMTVAHALVIPGDMKYVVIVDAGSSGSRVYVYTWRDGSGLKSPELLKDEFGRPVVKKTSPGLSSFAHNPKDARKHIDDLLDFAESAIPKSYLSGTHVYVFATAGMRLLSAKYQCLIWRNVRSEIRSRYSFEFANTDARTISGDEEALFGWIAVNYLLQRFDRDEYEKQRKSTYGMLDLGGASMQIAFELEPKTRNSTNVFPLSLRTKSSEDYGSSLQSYALFLHSYLSYGANFMRKRHEEVLLFKHLPPWADPEKPVTIADPCLQKGLTISTTLSPKKPNDTESLRENEEEKKYQVELVGEGDPDKCKVLVRELVLGGEMGKGPSPPIGFEMPFYGLSEFVYALEGVSSKEIYLYSEAEPKIEPSLKVQTRSDESVKSVNYTGYIFLFDRRRSKLQAVVHVYSCVFLIERRPQLSPDHASKDERNQCLLGEAQMRLEMLVGSKLCRVVDRWFANKICLKRTIPQDNRAF</sequence>
<feature type="active site" description="Proton acceptor" evidence="3">
    <location>
        <position position="172"/>
    </location>
</feature>
<name>A0A1S8WXJ1_OPIVI</name>
<comment type="similarity">
    <text evidence="1">Belongs to the GDA1/CD39 NTPase family.</text>
</comment>